<proteinExistence type="predicted"/>
<comment type="caution">
    <text evidence="1">The sequence shown here is derived from an EMBL/GenBank/DDBJ whole genome shotgun (WGS) entry which is preliminary data.</text>
</comment>
<protein>
    <recommendedName>
        <fullName evidence="2">Reverse transcriptase domain-containing protein</fullName>
    </recommendedName>
</protein>
<evidence type="ECO:0008006" key="2">
    <source>
        <dbReference type="Google" id="ProtNLM"/>
    </source>
</evidence>
<gene>
    <name evidence="1" type="ORF">Tci_587994</name>
</gene>
<dbReference type="EMBL" id="BKCJ010378268">
    <property type="protein sequence ID" value="GFA16022.1"/>
    <property type="molecule type" value="Genomic_DNA"/>
</dbReference>
<evidence type="ECO:0000313" key="1">
    <source>
        <dbReference type="EMBL" id="GFA16022.1"/>
    </source>
</evidence>
<reference evidence="1" key="1">
    <citation type="journal article" date="2019" name="Sci. Rep.">
        <title>Draft genome of Tanacetum cinerariifolium, the natural source of mosquito coil.</title>
        <authorList>
            <person name="Yamashiro T."/>
            <person name="Shiraishi A."/>
            <person name="Satake H."/>
            <person name="Nakayama K."/>
        </authorList>
    </citation>
    <scope>NUCLEOTIDE SEQUENCE</scope>
</reference>
<sequence>GLLDTPLCYLYTCEQCGNILIDGACLKCNSRAGNSFVYDLNPESFNEVQSIFNPPPQPHYNIYLCQICEINSHYGYECSQRVSLAMSLNRATIKALVIMLIHMTHQVDDKLFSDEDIQKEIYSNPLFYEEIISMKIDPHHFNAESGLIESLLNHDSLIISSSSKIGSLLDKFAGELILLKSIPSGIDEADCDPEEEICLIEKLLYDNSSPRTLEEFISKNSDAIIESFSPFPIPVEDSDSLRDAIDLSFTPDDSMPPDIEDDDYDSEGDILIVEELLSNDSLLLPKNESFHFAIPSSPLTPAKPPDDDEIKPNSKFFTVKVVGDISEHYVPMPRFCPPNPPLFQIRRNLLISYLIRALKLFSFLLKAR</sequence>
<name>A0A699J7N4_TANCI</name>
<accession>A0A699J7N4</accession>
<feature type="non-terminal residue" evidence="1">
    <location>
        <position position="1"/>
    </location>
</feature>
<organism evidence="1">
    <name type="scientific">Tanacetum cinerariifolium</name>
    <name type="common">Dalmatian daisy</name>
    <name type="synonym">Chrysanthemum cinerariifolium</name>
    <dbReference type="NCBI Taxonomy" id="118510"/>
    <lineage>
        <taxon>Eukaryota</taxon>
        <taxon>Viridiplantae</taxon>
        <taxon>Streptophyta</taxon>
        <taxon>Embryophyta</taxon>
        <taxon>Tracheophyta</taxon>
        <taxon>Spermatophyta</taxon>
        <taxon>Magnoliopsida</taxon>
        <taxon>eudicotyledons</taxon>
        <taxon>Gunneridae</taxon>
        <taxon>Pentapetalae</taxon>
        <taxon>asterids</taxon>
        <taxon>campanulids</taxon>
        <taxon>Asterales</taxon>
        <taxon>Asteraceae</taxon>
        <taxon>Asteroideae</taxon>
        <taxon>Anthemideae</taxon>
        <taxon>Anthemidinae</taxon>
        <taxon>Tanacetum</taxon>
    </lineage>
</organism>
<dbReference type="AlphaFoldDB" id="A0A699J7N4"/>